<organism evidence="1 2">
    <name type="scientific">Flavobacterium faecale</name>
    <dbReference type="NCBI Taxonomy" id="1355330"/>
    <lineage>
        <taxon>Bacteria</taxon>
        <taxon>Pseudomonadati</taxon>
        <taxon>Bacteroidota</taxon>
        <taxon>Flavobacteriia</taxon>
        <taxon>Flavobacteriales</taxon>
        <taxon>Flavobacteriaceae</taxon>
        <taxon>Flavobacterium</taxon>
    </lineage>
</organism>
<dbReference type="Proteomes" id="UP000244527">
    <property type="component" value="Chromosome"/>
</dbReference>
<reference evidence="1 2" key="1">
    <citation type="submission" date="2017-04" db="EMBL/GenBank/DDBJ databases">
        <title>Compelte genome sequence of WV33.</title>
        <authorList>
            <person name="Lee P.C."/>
        </authorList>
    </citation>
    <scope>NUCLEOTIDE SEQUENCE [LARGE SCALE GENOMIC DNA]</scope>
    <source>
        <strain evidence="1 2">WV33</strain>
    </source>
</reference>
<accession>A0A2S1L8Z7</accession>
<dbReference type="RefSeq" id="WP_108739168.1">
    <property type="nucleotide sequence ID" value="NZ_CP020918.1"/>
</dbReference>
<name>A0A2S1L8Z7_9FLAO</name>
<proteinExistence type="predicted"/>
<evidence type="ECO:0000313" key="1">
    <source>
        <dbReference type="EMBL" id="AWG20201.1"/>
    </source>
</evidence>
<sequence length="247" mass="28761">MKNLFKSPTVYSLSEYESQYDNLLIEHFTINSDYDLKHFLMTEIGLYRERIECINNFGTIPEDFSEEDSKLMRNVTYTLEDNTTVQLQNIYVSDKEYYCQVIDFDKEIIKKLAYLDHEDTWLFLYNTKFSFIRIIEYLKLKKKEINIKTIPTLAFDLSDCTATEKIIYLQKLGIIDFLRKNNHVSINGLASALSAITGEKPTTIQSAINPIISRDAGQKNNPFNSENTVQKVEKQLIKIGFNIDETI</sequence>
<dbReference type="KEGG" id="ffa:FFWV33_01000"/>
<protein>
    <submittedName>
        <fullName evidence="1">Uncharacterized protein</fullName>
    </submittedName>
</protein>
<gene>
    <name evidence="1" type="ORF">FFWV33_01000</name>
</gene>
<dbReference type="AlphaFoldDB" id="A0A2S1L8Z7"/>
<evidence type="ECO:0000313" key="2">
    <source>
        <dbReference type="Proteomes" id="UP000244527"/>
    </source>
</evidence>
<dbReference type="OrthoDB" id="1346041at2"/>
<keyword evidence="2" id="KW-1185">Reference proteome</keyword>
<dbReference type="EMBL" id="CP020918">
    <property type="protein sequence ID" value="AWG20201.1"/>
    <property type="molecule type" value="Genomic_DNA"/>
</dbReference>